<dbReference type="GO" id="GO:0042597">
    <property type="term" value="C:periplasmic space"/>
    <property type="evidence" value="ECO:0007669"/>
    <property type="project" value="UniProtKB-SubCell"/>
</dbReference>
<name>A0ABD5UVK9_9EURY</name>
<keyword evidence="3" id="KW-0732">Signal</keyword>
<gene>
    <name evidence="4" type="ORF">ACFQE9_04220</name>
</gene>
<dbReference type="PANTHER" id="PTHR30024">
    <property type="entry name" value="ALIPHATIC SULFONATES-BINDING PROTEIN-RELATED"/>
    <property type="match status" value="1"/>
</dbReference>
<dbReference type="Gene3D" id="3.40.190.10">
    <property type="entry name" value="Periplasmic binding protein-like II"/>
    <property type="match status" value="2"/>
</dbReference>
<proteinExistence type="inferred from homology"/>
<reference evidence="4 5" key="1">
    <citation type="journal article" date="2019" name="Int. J. Syst. Evol. Microbiol.">
        <title>The Global Catalogue of Microorganisms (GCM) 10K type strain sequencing project: providing services to taxonomists for standard genome sequencing and annotation.</title>
        <authorList>
            <consortium name="The Broad Institute Genomics Platform"/>
            <consortium name="The Broad Institute Genome Sequencing Center for Infectious Disease"/>
            <person name="Wu L."/>
            <person name="Ma J."/>
        </authorList>
    </citation>
    <scope>NUCLEOTIDE SEQUENCE [LARGE SCALE GENOMIC DNA]</scope>
    <source>
        <strain evidence="4 5">SKJ47</strain>
    </source>
</reference>
<evidence type="ECO:0000313" key="4">
    <source>
        <dbReference type="EMBL" id="MFC6891823.1"/>
    </source>
</evidence>
<comment type="caution">
    <text evidence="4">The sequence shown here is derived from an EMBL/GenBank/DDBJ whole genome shotgun (WGS) entry which is preliminary data.</text>
</comment>
<evidence type="ECO:0000313" key="5">
    <source>
        <dbReference type="Proteomes" id="UP001596296"/>
    </source>
</evidence>
<dbReference type="RefSeq" id="WP_379740800.1">
    <property type="nucleotide sequence ID" value="NZ_JBHSVN010000001.1"/>
</dbReference>
<dbReference type="AlphaFoldDB" id="A0ABD5UVK9"/>
<dbReference type="SUPFAM" id="SSF53850">
    <property type="entry name" value="Periplasmic binding protein-like II"/>
    <property type="match status" value="1"/>
</dbReference>
<evidence type="ECO:0000256" key="2">
    <source>
        <dbReference type="ARBA" id="ARBA00010742"/>
    </source>
</evidence>
<comment type="similarity">
    <text evidence="2">Belongs to the bacterial solute-binding protein SsuA/TauA family.</text>
</comment>
<dbReference type="PANTHER" id="PTHR30024:SF47">
    <property type="entry name" value="TAURINE-BINDING PERIPLASMIC PROTEIN"/>
    <property type="match status" value="1"/>
</dbReference>
<keyword evidence="5" id="KW-1185">Reference proteome</keyword>
<dbReference type="Proteomes" id="UP001596296">
    <property type="component" value="Unassembled WGS sequence"/>
</dbReference>
<protein>
    <submittedName>
        <fullName evidence="4">ABC transporter substrate-binding protein</fullName>
    </submittedName>
</protein>
<accession>A0ABD5UVK9</accession>
<sequence length="327" mass="34771">MTSQEYSRRDALAGIGSIGALSVAGCLGGDDGGGSIGTARLSTGATSLIAPVIVAEELDAEYGFELEVVVRDSISAYYGDFVGGTYNTLPFGVESAAARYNEGVDLSVIGGFTYSSMSWVTNDPDIESVEDFEGETIAVPLGSGSFAVADAVVREQTGQSVEELANNVINAPGPGGSPPEVVTGNASIGLSWEPALSNFLVQDNELEAIIDVRGEYRELFDADSFHLLWAVKDELLENDPDAVSGLFQASQDVAEMYANDLEGTIDILTEETENEPEPLLEAFDSGRLEFAMEPLGDLQSDINTQLETFADLGLIEEIPDDELFHEV</sequence>
<evidence type="ECO:0000256" key="1">
    <source>
        <dbReference type="ARBA" id="ARBA00004418"/>
    </source>
</evidence>
<comment type="subcellular location">
    <subcellularLocation>
        <location evidence="1">Periplasm</location>
    </subcellularLocation>
</comment>
<dbReference type="EMBL" id="JBHSXL010000003">
    <property type="protein sequence ID" value="MFC6891823.1"/>
    <property type="molecule type" value="Genomic_DNA"/>
</dbReference>
<organism evidence="4 5">
    <name type="scientific">Halopenitus salinus</name>
    <dbReference type="NCBI Taxonomy" id="1198295"/>
    <lineage>
        <taxon>Archaea</taxon>
        <taxon>Methanobacteriati</taxon>
        <taxon>Methanobacteriota</taxon>
        <taxon>Stenosarchaea group</taxon>
        <taxon>Halobacteria</taxon>
        <taxon>Halobacteriales</taxon>
        <taxon>Haloferacaceae</taxon>
        <taxon>Halopenitus</taxon>
    </lineage>
</organism>
<evidence type="ECO:0000256" key="3">
    <source>
        <dbReference type="ARBA" id="ARBA00022729"/>
    </source>
</evidence>